<evidence type="ECO:0000256" key="7">
    <source>
        <dbReference type="ARBA" id="ARBA00022692"/>
    </source>
</evidence>
<evidence type="ECO:0000256" key="10">
    <source>
        <dbReference type="ARBA" id="ARBA00022989"/>
    </source>
</evidence>
<dbReference type="PROSITE" id="PS00211">
    <property type="entry name" value="ABC_TRANSPORTER_1"/>
    <property type="match status" value="1"/>
</dbReference>
<dbReference type="InterPro" id="IPR039421">
    <property type="entry name" value="Type_1_exporter"/>
</dbReference>
<keyword evidence="4" id="KW-0813">Transport</keyword>
<dbReference type="AlphaFoldDB" id="A0A443ICU8"/>
<dbReference type="NCBIfam" id="TIGR02857">
    <property type="entry name" value="CydD"/>
    <property type="match status" value="1"/>
</dbReference>
<evidence type="ECO:0000313" key="17">
    <source>
        <dbReference type="Proteomes" id="UP000288794"/>
    </source>
</evidence>
<evidence type="ECO:0000256" key="13">
    <source>
        <dbReference type="SAM" id="Phobius"/>
    </source>
</evidence>
<evidence type="ECO:0000256" key="12">
    <source>
        <dbReference type="ARBA" id="ARBA00034018"/>
    </source>
</evidence>
<dbReference type="PANTHER" id="PTHR24221">
    <property type="entry name" value="ATP-BINDING CASSETTE SUB-FAMILY B"/>
    <property type="match status" value="1"/>
</dbReference>
<dbReference type="InterPro" id="IPR017871">
    <property type="entry name" value="ABC_transporter-like_CS"/>
</dbReference>
<dbReference type="GO" id="GO:0016887">
    <property type="term" value="F:ATP hydrolysis activity"/>
    <property type="evidence" value="ECO:0007669"/>
    <property type="project" value="InterPro"/>
</dbReference>
<dbReference type="InterPro" id="IPR036640">
    <property type="entry name" value="ABC1_TM_sf"/>
</dbReference>
<dbReference type="InterPro" id="IPR014216">
    <property type="entry name" value="ABC_transptr_CydD"/>
</dbReference>
<dbReference type="SUPFAM" id="SSF90123">
    <property type="entry name" value="ABC transporter transmembrane region"/>
    <property type="match status" value="1"/>
</dbReference>
<dbReference type="GO" id="GO:0005886">
    <property type="term" value="C:plasma membrane"/>
    <property type="evidence" value="ECO:0007669"/>
    <property type="project" value="UniProtKB-SubCell"/>
</dbReference>
<feature type="transmembrane region" description="Helical" evidence="13">
    <location>
        <begin position="245"/>
        <end position="269"/>
    </location>
</feature>
<dbReference type="PROSITE" id="PS50893">
    <property type="entry name" value="ABC_TRANSPORTER_2"/>
    <property type="match status" value="1"/>
</dbReference>
<evidence type="ECO:0000256" key="4">
    <source>
        <dbReference type="ARBA" id="ARBA00022448"/>
    </source>
</evidence>
<feature type="transmembrane region" description="Helical" evidence="13">
    <location>
        <begin position="140"/>
        <end position="161"/>
    </location>
</feature>
<dbReference type="InterPro" id="IPR027417">
    <property type="entry name" value="P-loop_NTPase"/>
</dbReference>
<dbReference type="RefSeq" id="WP_128177686.1">
    <property type="nucleotide sequence ID" value="NZ_CP071409.1"/>
</dbReference>
<evidence type="ECO:0000256" key="9">
    <source>
        <dbReference type="ARBA" id="ARBA00022840"/>
    </source>
</evidence>
<dbReference type="Gene3D" id="3.40.50.300">
    <property type="entry name" value="P-loop containing nucleotide triphosphate hydrolases"/>
    <property type="match status" value="1"/>
</dbReference>
<dbReference type="FunFam" id="1.20.1560.10:FF:000039">
    <property type="entry name" value="Cysteine/glutathione ABC transporter permease/ATP-binding protein CydD"/>
    <property type="match status" value="1"/>
</dbReference>
<dbReference type="GO" id="GO:0005524">
    <property type="term" value="F:ATP binding"/>
    <property type="evidence" value="ECO:0007669"/>
    <property type="project" value="UniProtKB-KW"/>
</dbReference>
<dbReference type="Gene3D" id="1.20.1560.10">
    <property type="entry name" value="ABC transporter type 1, transmembrane domain"/>
    <property type="match status" value="1"/>
</dbReference>
<evidence type="ECO:0000256" key="3">
    <source>
        <dbReference type="ARBA" id="ARBA00012191"/>
    </source>
</evidence>
<accession>A0A443ICU8</accession>
<feature type="transmembrane region" description="Helical" evidence="13">
    <location>
        <begin position="23"/>
        <end position="46"/>
    </location>
</feature>
<evidence type="ECO:0000259" key="15">
    <source>
        <dbReference type="PROSITE" id="PS50929"/>
    </source>
</evidence>
<dbReference type="Pfam" id="PF00664">
    <property type="entry name" value="ABC_membrane"/>
    <property type="match status" value="1"/>
</dbReference>
<dbReference type="EC" id="7.6.2.2" evidence="3"/>
<dbReference type="PROSITE" id="PS50929">
    <property type="entry name" value="ABC_TM1F"/>
    <property type="match status" value="1"/>
</dbReference>
<feature type="transmembrane region" description="Helical" evidence="13">
    <location>
        <begin position="66"/>
        <end position="82"/>
    </location>
</feature>
<organism evidence="16 17">
    <name type="scientific">[Pantoea] beijingensis</name>
    <dbReference type="NCBI Taxonomy" id="1324864"/>
    <lineage>
        <taxon>Bacteria</taxon>
        <taxon>Pseudomonadati</taxon>
        <taxon>Pseudomonadota</taxon>
        <taxon>Gammaproteobacteria</taxon>
        <taxon>Enterobacterales</taxon>
        <taxon>Erwiniaceae</taxon>
        <taxon>Erwinia</taxon>
    </lineage>
</organism>
<dbReference type="GO" id="GO:0008559">
    <property type="term" value="F:ABC-type xenobiotic transporter activity"/>
    <property type="evidence" value="ECO:0007669"/>
    <property type="project" value="UniProtKB-EC"/>
</dbReference>
<dbReference type="SMART" id="SM00382">
    <property type="entry name" value="AAA"/>
    <property type="match status" value="1"/>
</dbReference>
<dbReference type="EMBL" id="JMEE01000031">
    <property type="protein sequence ID" value="RWR02038.1"/>
    <property type="molecule type" value="Genomic_DNA"/>
</dbReference>
<gene>
    <name evidence="16" type="ORF">ED28_10420</name>
</gene>
<keyword evidence="11 13" id="KW-0472">Membrane</keyword>
<dbReference type="NCBIfam" id="NF008379">
    <property type="entry name" value="PRK11174.1"/>
    <property type="match status" value="1"/>
</dbReference>
<evidence type="ECO:0000259" key="14">
    <source>
        <dbReference type="PROSITE" id="PS50893"/>
    </source>
</evidence>
<evidence type="ECO:0000256" key="1">
    <source>
        <dbReference type="ARBA" id="ARBA00004429"/>
    </source>
</evidence>
<protein>
    <recommendedName>
        <fullName evidence="3">ABC-type xenobiotic transporter</fullName>
        <ecNumber evidence="3">7.6.2.2</ecNumber>
    </recommendedName>
</protein>
<keyword evidence="10 13" id="KW-1133">Transmembrane helix</keyword>
<evidence type="ECO:0000256" key="6">
    <source>
        <dbReference type="ARBA" id="ARBA00022519"/>
    </source>
</evidence>
<comment type="catalytic activity">
    <reaction evidence="12">
        <text>ATP + H2O + xenobioticSide 1 = ADP + phosphate + xenobioticSide 2.</text>
        <dbReference type="EC" id="7.6.2.2"/>
    </reaction>
</comment>
<evidence type="ECO:0000313" key="16">
    <source>
        <dbReference type="EMBL" id="RWR02038.1"/>
    </source>
</evidence>
<evidence type="ECO:0000256" key="11">
    <source>
        <dbReference type="ARBA" id="ARBA00023136"/>
    </source>
</evidence>
<keyword evidence="9" id="KW-0067">ATP-binding</keyword>
<dbReference type="InterPro" id="IPR003593">
    <property type="entry name" value="AAA+_ATPase"/>
</dbReference>
<dbReference type="Pfam" id="PF00005">
    <property type="entry name" value="ABC_tran"/>
    <property type="match status" value="1"/>
</dbReference>
<evidence type="ECO:0000256" key="2">
    <source>
        <dbReference type="ARBA" id="ARBA00006526"/>
    </source>
</evidence>
<dbReference type="SUPFAM" id="SSF52540">
    <property type="entry name" value="P-loop containing nucleoside triphosphate hydrolases"/>
    <property type="match status" value="1"/>
</dbReference>
<reference evidence="16 17" key="1">
    <citation type="submission" date="2014-04" db="EMBL/GenBank/DDBJ databases">
        <title>Draft genome sequence of Pantoea beijingensis strain LMG 27579, an emerging pathogen to Pleurotus eryngii with potential industrial application.</title>
        <authorList>
            <person name="Xu F."/>
            <person name="Liu Y."/>
            <person name="Wang S."/>
            <person name="Yin Y."/>
            <person name="Ma Y."/>
            <person name="Zhao S."/>
            <person name="Rong C."/>
        </authorList>
    </citation>
    <scope>NUCLEOTIDE SEQUENCE [LARGE SCALE GENOMIC DNA]</scope>
    <source>
        <strain evidence="16 17">LMG 27579</strain>
    </source>
</reference>
<dbReference type="CDD" id="cd18584">
    <property type="entry name" value="ABC_6TM_AarD_CydD"/>
    <property type="match status" value="1"/>
</dbReference>
<dbReference type="GO" id="GO:0034040">
    <property type="term" value="F:ATPase-coupled lipid transmembrane transporter activity"/>
    <property type="evidence" value="ECO:0007669"/>
    <property type="project" value="TreeGrafter"/>
</dbReference>
<comment type="similarity">
    <text evidence="2">Belongs to the ABC transporter superfamily. Drug exporter-2 (TC 3.A.1.117) family.</text>
</comment>
<feature type="transmembrane region" description="Helical" evidence="13">
    <location>
        <begin position="281"/>
        <end position="301"/>
    </location>
</feature>
<keyword evidence="5" id="KW-1003">Cell membrane</keyword>
<evidence type="ECO:0000256" key="8">
    <source>
        <dbReference type="ARBA" id="ARBA00022741"/>
    </source>
</evidence>
<comment type="caution">
    <text evidence="16">The sequence shown here is derived from an EMBL/GenBank/DDBJ whole genome shotgun (WGS) entry which is preliminary data.</text>
</comment>
<evidence type="ECO:0000256" key="5">
    <source>
        <dbReference type="ARBA" id="ARBA00022475"/>
    </source>
</evidence>
<dbReference type="InterPro" id="IPR003439">
    <property type="entry name" value="ABC_transporter-like_ATP-bd"/>
</dbReference>
<dbReference type="GO" id="GO:0042883">
    <property type="term" value="P:cysteine transport"/>
    <property type="evidence" value="ECO:0007669"/>
    <property type="project" value="InterPro"/>
</dbReference>
<keyword evidence="8" id="KW-0547">Nucleotide-binding</keyword>
<comment type="subcellular location">
    <subcellularLocation>
        <location evidence="1">Cell inner membrane</location>
        <topology evidence="1">Multi-pass membrane protein</topology>
    </subcellularLocation>
</comment>
<dbReference type="Proteomes" id="UP000288794">
    <property type="component" value="Unassembled WGS sequence"/>
</dbReference>
<feature type="domain" description="ABC transmembrane type-1" evidence="15">
    <location>
        <begin position="26"/>
        <end position="316"/>
    </location>
</feature>
<dbReference type="PANTHER" id="PTHR24221:SF261">
    <property type="entry name" value="GLUTATHIONE_L-CYSTEINE TRANSPORT SYSTEM ATP-BINDING_PERMEASE PROTEIN CYDD"/>
    <property type="match status" value="1"/>
</dbReference>
<feature type="domain" description="ABC transporter" evidence="14">
    <location>
        <begin position="351"/>
        <end position="582"/>
    </location>
</feature>
<keyword evidence="7 13" id="KW-0812">Transmembrane</keyword>
<proteinExistence type="inferred from homology"/>
<name>A0A443ICU8_9GAMM</name>
<feature type="transmembrane region" description="Helical" evidence="13">
    <location>
        <begin position="167"/>
        <end position="188"/>
    </location>
</feature>
<dbReference type="InterPro" id="IPR011527">
    <property type="entry name" value="ABC1_TM_dom"/>
</dbReference>
<keyword evidence="17" id="KW-1185">Reference proteome</keyword>
<sequence>MNKTRQQELTRWLKQQSVYARRWLRFSFLLGLAAALLIILQAWLLASLLHNLIVLQLPRASLIPDVLSLLLCFVGRAIIAWLRERCGFYAGKIIRRTLRKAVLDRLDALGPAWIQGKPAGSWATLLLEQIEEMQDYYARYLPQMTLAVLIPCFILIAIFPVNWAAGLILLATAPLIPLFMALVGMGAADANRRNFLALSRLSGHFLDRLRGMETLRLFHRADAETESIRQASESFRRRTMEVLRLAFLSSAVLEFFASISIAIVAVYFGFSYLGELDFGHYGNSVTLFAGFLVLILAPEFFQPLRDLGTFYHAKAQAVGAADALHTFLKQSDDRVMQRGVQPFPEAPTLSIVAHELTILSPSGATLAGPLSFTLGERKRIALVGQSGAGKTSLLNVLLGFLPYQGSLTINGIELRDISPESWQQRLAWVGQNPHLPARTLRDNLTGGTAGDISLNNALQQASVDEFLPRLPEGLDTELGEDAARLSVGQAQRVAVARALLKPAQLLLLDEPAASLDADSEQRVMFALQQASYQQTTLLVTHQLHQLALWDEIWVMRDGLLIQQGHYDELSAARGPFASLLAQRQGEIE</sequence>
<keyword evidence="6" id="KW-0997">Cell inner membrane</keyword>